<dbReference type="InterPro" id="IPR050570">
    <property type="entry name" value="Cell_wall_metabolism_enzyme"/>
</dbReference>
<dbReference type="SUPFAM" id="SSF51261">
    <property type="entry name" value="Duplicated hybrid motif"/>
    <property type="match status" value="1"/>
</dbReference>
<dbReference type="EMBL" id="CAEZVS010000039">
    <property type="protein sequence ID" value="CAB4633443.1"/>
    <property type="molecule type" value="Genomic_DNA"/>
</dbReference>
<dbReference type="InterPro" id="IPR011055">
    <property type="entry name" value="Dup_hybrid_motif"/>
</dbReference>
<name>A0A6J6JAC9_9ZZZZ</name>
<dbReference type="GO" id="GO:0004222">
    <property type="term" value="F:metalloendopeptidase activity"/>
    <property type="evidence" value="ECO:0007669"/>
    <property type="project" value="TreeGrafter"/>
</dbReference>
<proteinExistence type="predicted"/>
<protein>
    <submittedName>
        <fullName evidence="2">Unannotated protein</fullName>
    </submittedName>
</protein>
<evidence type="ECO:0000313" key="2">
    <source>
        <dbReference type="EMBL" id="CAB4633443.1"/>
    </source>
</evidence>
<dbReference type="AlphaFoldDB" id="A0A6J6JAC9"/>
<dbReference type="CDD" id="cd12797">
    <property type="entry name" value="M23_peptidase"/>
    <property type="match status" value="1"/>
</dbReference>
<feature type="domain" description="M23ase beta-sheet core" evidence="1">
    <location>
        <begin position="50"/>
        <end position="148"/>
    </location>
</feature>
<dbReference type="InterPro" id="IPR016047">
    <property type="entry name" value="M23ase_b-sheet_dom"/>
</dbReference>
<organism evidence="2">
    <name type="scientific">freshwater metagenome</name>
    <dbReference type="NCBI Taxonomy" id="449393"/>
    <lineage>
        <taxon>unclassified sequences</taxon>
        <taxon>metagenomes</taxon>
        <taxon>ecological metagenomes</taxon>
    </lineage>
</organism>
<dbReference type="Pfam" id="PF01551">
    <property type="entry name" value="Peptidase_M23"/>
    <property type="match status" value="1"/>
</dbReference>
<reference evidence="2" key="1">
    <citation type="submission" date="2020-05" db="EMBL/GenBank/DDBJ databases">
        <authorList>
            <person name="Chiriac C."/>
            <person name="Salcher M."/>
            <person name="Ghai R."/>
            <person name="Kavagutti S V."/>
        </authorList>
    </citation>
    <scope>NUCLEOTIDE SEQUENCE</scope>
</reference>
<dbReference type="PANTHER" id="PTHR21666">
    <property type="entry name" value="PEPTIDASE-RELATED"/>
    <property type="match status" value="1"/>
</dbReference>
<sequence>MLQLASFLALSLSWQISSPSQASQSQFSPPVVGSSVIQHYRQSETPYSSGHRGVDYEVVLAQGVFAPADATVHFVGQVVNRQLISLSHDEQILSSFEPVCSSLTEGENVQKGQLIGEVCEGDETYQPHCQNQSCLHFSIRKNGDYLSPLWFTRELKSSRLLPWVEPDLLEATPLGVP</sequence>
<dbReference type="PANTHER" id="PTHR21666:SF270">
    <property type="entry name" value="MUREIN HYDROLASE ACTIVATOR ENVC"/>
    <property type="match status" value="1"/>
</dbReference>
<accession>A0A6J6JAC9</accession>
<gene>
    <name evidence="2" type="ORF">UFOPK2106_00399</name>
</gene>
<evidence type="ECO:0000259" key="1">
    <source>
        <dbReference type="Pfam" id="PF01551"/>
    </source>
</evidence>
<dbReference type="Gene3D" id="2.70.70.10">
    <property type="entry name" value="Glucose Permease (Domain IIA)"/>
    <property type="match status" value="1"/>
</dbReference>